<keyword evidence="11 19" id="KW-0547">Nucleotide-binding</keyword>
<dbReference type="Gene3D" id="3.90.190.20">
    <property type="entry name" value="Mur ligase, C-terminal domain"/>
    <property type="match status" value="1"/>
</dbReference>
<dbReference type="GO" id="GO:0004326">
    <property type="term" value="F:tetrahydrofolylpolyglutamate synthase activity"/>
    <property type="evidence" value="ECO:0007669"/>
    <property type="project" value="UniProtKB-EC"/>
</dbReference>
<feature type="domain" description="Mur ligase central" evidence="21">
    <location>
        <begin position="45"/>
        <end position="219"/>
    </location>
</feature>
<evidence type="ECO:0000256" key="15">
    <source>
        <dbReference type="ARBA" id="ARBA00023128"/>
    </source>
</evidence>
<dbReference type="KEGG" id="acan:ACA1_067430"/>
<dbReference type="GeneID" id="14916141"/>
<evidence type="ECO:0000256" key="9">
    <source>
        <dbReference type="ARBA" id="ARBA00022598"/>
    </source>
</evidence>
<feature type="binding site" evidence="20">
    <location>
        <position position="75"/>
    </location>
    <ligand>
        <name>Mg(2+)</name>
        <dbReference type="ChEBI" id="CHEBI:18420"/>
        <label>1</label>
    </ligand>
</feature>
<evidence type="ECO:0000256" key="12">
    <source>
        <dbReference type="ARBA" id="ARBA00022792"/>
    </source>
</evidence>
<evidence type="ECO:0000313" key="23">
    <source>
        <dbReference type="Proteomes" id="UP000011083"/>
    </source>
</evidence>
<evidence type="ECO:0000256" key="13">
    <source>
        <dbReference type="ARBA" id="ARBA00022840"/>
    </source>
</evidence>
<dbReference type="GO" id="GO:0046872">
    <property type="term" value="F:metal ion binding"/>
    <property type="evidence" value="ECO:0007669"/>
    <property type="project" value="UniProtKB-KW"/>
</dbReference>
<dbReference type="FunFam" id="3.40.1190.10:FF:000011">
    <property type="entry name" value="Folylpolyglutamate synthase/dihydrofolate synthase"/>
    <property type="match status" value="1"/>
</dbReference>
<keyword evidence="7" id="KW-0963">Cytoplasm</keyword>
<dbReference type="InterPro" id="IPR013221">
    <property type="entry name" value="Mur_ligase_cen"/>
</dbReference>
<reference evidence="22 23" key="1">
    <citation type="journal article" date="2013" name="Genome Biol.">
        <title>Genome of Acanthamoeba castellanii highlights extensive lateral gene transfer and early evolution of tyrosine kinase signaling.</title>
        <authorList>
            <person name="Clarke M."/>
            <person name="Lohan A.J."/>
            <person name="Liu B."/>
            <person name="Lagkouvardos I."/>
            <person name="Roy S."/>
            <person name="Zafar N."/>
            <person name="Bertelli C."/>
            <person name="Schilde C."/>
            <person name="Kianianmomeni A."/>
            <person name="Burglin T.R."/>
            <person name="Frech C."/>
            <person name="Turcotte B."/>
            <person name="Kopec K.O."/>
            <person name="Synnott J.M."/>
            <person name="Choo C."/>
            <person name="Paponov I."/>
            <person name="Finkler A."/>
            <person name="Soon Heng Tan C."/>
            <person name="Hutchins A.P."/>
            <person name="Weinmeier T."/>
            <person name="Rattei T."/>
            <person name="Chu J.S."/>
            <person name="Gimenez G."/>
            <person name="Irimia M."/>
            <person name="Rigden D.J."/>
            <person name="Fitzpatrick D.A."/>
            <person name="Lorenzo-Morales J."/>
            <person name="Bateman A."/>
            <person name="Chiu C.H."/>
            <person name="Tang P."/>
            <person name="Hegemann P."/>
            <person name="Fromm H."/>
            <person name="Raoult D."/>
            <person name="Greub G."/>
            <person name="Miranda-Saavedra D."/>
            <person name="Chen N."/>
            <person name="Nash P."/>
            <person name="Ginger M.L."/>
            <person name="Horn M."/>
            <person name="Schaap P."/>
            <person name="Caler L."/>
            <person name="Loftus B."/>
        </authorList>
    </citation>
    <scope>NUCLEOTIDE SEQUENCE [LARGE SCALE GENOMIC DNA]</scope>
    <source>
        <strain evidence="22 23">Neff</strain>
    </source>
</reference>
<dbReference type="SUPFAM" id="SSF53244">
    <property type="entry name" value="MurD-like peptide ligases, peptide-binding domain"/>
    <property type="match status" value="1"/>
</dbReference>
<comment type="cofactor">
    <cofactor evidence="1">
        <name>Mg(2+)</name>
        <dbReference type="ChEBI" id="CHEBI:18420"/>
    </cofactor>
</comment>
<evidence type="ECO:0000256" key="6">
    <source>
        <dbReference type="ARBA" id="ARBA00008276"/>
    </source>
</evidence>
<dbReference type="EC" id="6.3.2.17" evidence="18"/>
<evidence type="ECO:0000256" key="20">
    <source>
        <dbReference type="PIRSR" id="PIRSR038895-2"/>
    </source>
</evidence>
<sequence>MSPPERAAAWQAARRQDKAVSLLEEMTDSLAHLNLDVKRLSCVHVAGTKGKGSTCAFVESILRRGYGLRTGLFTSPNLVHVRERIRIDGKALEEETFARYFWEVWDCLKSTRSEKHQDMPAYFRFLTVLALKVFIEEKVDVAVIEVGVGGRTDATNVVHPVVCGISSLGYDHQDVLGDTLTQIAFEKGGIFKEGVPAYTAPQGDEAMESLLERAKAKHTTLVVAPLFEMWHRDQPAVKLGLAGEFQKGNASLAVALCREWLQRNVDKIQQEVCADDRLFLSSTPASCATSRLPQGFVTGLEQCRWPGRAQVIRYQPSTGGETGSTGDGDELWLYLDGAHTEESVEACAHWFAGVCSTAGDAHEHVEERRVLVFNCNQNRSAAKLLAKLTTITAANRSGGQLPAQGAPFDAAVFSTFVTRPGGPDGRSSSAGPVEERTKWQRANAQVYRSLAKQHSSLDGDCGSDLLTAVVVDSIPAALDAVTHQHDQWRHQAAPCETRVRTRVLVTGSLYLVGGVLEVLLSRNALPASALHL</sequence>
<dbReference type="InterPro" id="IPR036565">
    <property type="entry name" value="Mur-like_cat_sf"/>
</dbReference>
<evidence type="ECO:0000256" key="19">
    <source>
        <dbReference type="PIRSR" id="PIRSR038895-1"/>
    </source>
</evidence>
<keyword evidence="15" id="KW-0496">Mitochondrion</keyword>
<dbReference type="Gene3D" id="3.40.1190.10">
    <property type="entry name" value="Mur-like, catalytic domain"/>
    <property type="match status" value="1"/>
</dbReference>
<evidence type="ECO:0000256" key="18">
    <source>
        <dbReference type="PIRNR" id="PIRNR038895"/>
    </source>
</evidence>
<dbReference type="PROSITE" id="PS01012">
    <property type="entry name" value="FOLYLPOLYGLU_SYNT_2"/>
    <property type="match status" value="1"/>
</dbReference>
<dbReference type="GO" id="GO:0005759">
    <property type="term" value="C:mitochondrial matrix"/>
    <property type="evidence" value="ECO:0007669"/>
    <property type="project" value="UniProtKB-SubCell"/>
</dbReference>
<comment type="function">
    <text evidence="18">Catalyzes conversion of folates to polyglutamate derivatives allowing concentration of folate compounds in the cell and the intracellular retention of these cofactors, which are important substrates for most of the folate-dependent enzymes that are involved in one-carbon transfer reactions involved in purine, pyrimidine and amino acid synthesis.</text>
</comment>
<evidence type="ECO:0000256" key="7">
    <source>
        <dbReference type="ARBA" id="ARBA00022490"/>
    </source>
</evidence>
<dbReference type="InterPro" id="IPR023600">
    <property type="entry name" value="Folylpolyglutamate_synth_euk"/>
</dbReference>
<keyword evidence="9 18" id="KW-0436">Ligase</keyword>
<evidence type="ECO:0000256" key="4">
    <source>
        <dbReference type="ARBA" id="ARBA00004496"/>
    </source>
</evidence>
<dbReference type="InterPro" id="IPR001645">
    <property type="entry name" value="Folylpolyglutamate_synth"/>
</dbReference>
<dbReference type="GO" id="GO:0005743">
    <property type="term" value="C:mitochondrial inner membrane"/>
    <property type="evidence" value="ECO:0007669"/>
    <property type="project" value="UniProtKB-SubCell"/>
</dbReference>
<dbReference type="PIRSF" id="PIRSF038895">
    <property type="entry name" value="FPGS"/>
    <property type="match status" value="1"/>
</dbReference>
<dbReference type="SUPFAM" id="SSF53623">
    <property type="entry name" value="MurD-like peptide ligases, catalytic domain"/>
    <property type="match status" value="1"/>
</dbReference>
<evidence type="ECO:0000256" key="17">
    <source>
        <dbReference type="ARBA" id="ARBA00047493"/>
    </source>
</evidence>
<evidence type="ECO:0000256" key="11">
    <source>
        <dbReference type="ARBA" id="ARBA00022741"/>
    </source>
</evidence>
<dbReference type="OMA" id="CETRVRT"/>
<feature type="binding site" evidence="19">
    <location>
        <position position="308"/>
    </location>
    <ligand>
        <name>ATP</name>
        <dbReference type="ChEBI" id="CHEBI:30616"/>
    </ligand>
</feature>
<dbReference type="PANTHER" id="PTHR11136">
    <property type="entry name" value="FOLYLPOLYGLUTAMATE SYNTHASE-RELATED"/>
    <property type="match status" value="1"/>
</dbReference>
<comment type="similarity">
    <text evidence="6 18">Belongs to the folylpolyglutamate synthase family.</text>
</comment>
<dbReference type="GO" id="GO:0005829">
    <property type="term" value="C:cytosol"/>
    <property type="evidence" value="ECO:0007669"/>
    <property type="project" value="TreeGrafter"/>
</dbReference>
<dbReference type="NCBIfam" id="TIGR01499">
    <property type="entry name" value="folC"/>
    <property type="match status" value="1"/>
</dbReference>
<evidence type="ECO:0000256" key="5">
    <source>
        <dbReference type="ARBA" id="ARBA00005150"/>
    </source>
</evidence>
<dbReference type="AlphaFoldDB" id="L8GSC4"/>
<accession>L8GSC4</accession>
<dbReference type="VEuPathDB" id="AmoebaDB:ACA1_067430"/>
<comment type="pathway">
    <text evidence="5 18">Cofactor biosynthesis; tetrahydrofolylpolyglutamate biosynthesis.</text>
</comment>
<name>L8GSC4_ACACF</name>
<keyword evidence="12" id="KW-0999">Mitochondrion inner membrane</keyword>
<dbReference type="GO" id="GO:0006730">
    <property type="term" value="P:one-carbon metabolic process"/>
    <property type="evidence" value="ECO:0007669"/>
    <property type="project" value="UniProtKB-KW"/>
</dbReference>
<feature type="binding site" evidence="20">
    <location>
        <position position="145"/>
    </location>
    <ligand>
        <name>Mg(2+)</name>
        <dbReference type="ChEBI" id="CHEBI:18420"/>
        <label>1</label>
    </ligand>
</feature>
<comment type="cofactor">
    <cofactor evidence="18">
        <name>a monovalent cation</name>
        <dbReference type="ChEBI" id="CHEBI:60242"/>
    </cofactor>
    <text evidence="18">A monovalent cation.</text>
</comment>
<keyword evidence="10 20" id="KW-0479">Metal-binding</keyword>
<feature type="binding site" evidence="19">
    <location>
        <position position="336"/>
    </location>
    <ligand>
        <name>ATP</name>
        <dbReference type="ChEBI" id="CHEBI:30616"/>
    </ligand>
</feature>
<dbReference type="PANTHER" id="PTHR11136:SF5">
    <property type="entry name" value="FOLYLPOLYGLUTAMATE SYNTHASE, MITOCHONDRIAL"/>
    <property type="match status" value="1"/>
</dbReference>
<evidence type="ECO:0000256" key="14">
    <source>
        <dbReference type="ARBA" id="ARBA00022842"/>
    </source>
</evidence>
<protein>
    <recommendedName>
        <fullName evidence="18">Folylpolyglutamate synthase</fullName>
        <ecNumber evidence="18">6.3.2.17</ecNumber>
    </recommendedName>
    <alternativeName>
        <fullName evidence="18">Folylpoly-gamma-glutamate synthetase</fullName>
    </alternativeName>
    <alternativeName>
        <fullName evidence="18">Tetrahydrofolylpolyglutamate synthase</fullName>
    </alternativeName>
</protein>
<evidence type="ECO:0000256" key="10">
    <source>
        <dbReference type="ARBA" id="ARBA00022723"/>
    </source>
</evidence>
<dbReference type="InterPro" id="IPR018109">
    <property type="entry name" value="Folylpolyglutamate_synth_CS"/>
</dbReference>
<dbReference type="EMBL" id="KB008027">
    <property type="protein sequence ID" value="ELR15498.1"/>
    <property type="molecule type" value="Genomic_DNA"/>
</dbReference>
<evidence type="ECO:0000259" key="21">
    <source>
        <dbReference type="Pfam" id="PF08245"/>
    </source>
</evidence>
<keyword evidence="13 19" id="KW-0067">ATP-binding</keyword>
<dbReference type="Proteomes" id="UP000011083">
    <property type="component" value="Unassembled WGS sequence"/>
</dbReference>
<gene>
    <name evidence="22" type="ORF">ACA1_067430</name>
</gene>
<evidence type="ECO:0000313" key="22">
    <source>
        <dbReference type="EMBL" id="ELR15498.1"/>
    </source>
</evidence>
<evidence type="ECO:0000256" key="16">
    <source>
        <dbReference type="ARBA" id="ARBA00023136"/>
    </source>
</evidence>
<evidence type="ECO:0000256" key="8">
    <source>
        <dbReference type="ARBA" id="ARBA00022563"/>
    </source>
</evidence>
<keyword evidence="14 20" id="KW-0460">Magnesium</keyword>
<keyword evidence="8 18" id="KW-0554">One-carbon metabolism</keyword>
<keyword evidence="23" id="KW-1185">Reference proteome</keyword>
<dbReference type="PROSITE" id="PS01011">
    <property type="entry name" value="FOLYLPOLYGLU_SYNT_1"/>
    <property type="match status" value="1"/>
</dbReference>
<dbReference type="STRING" id="1257118.L8GSC4"/>
<comment type="catalytic activity">
    <reaction evidence="17 18">
        <text>(6S)-5,6,7,8-tetrahydrofolyl-(gamma-L-Glu)(n) + L-glutamate + ATP = (6S)-5,6,7,8-tetrahydrofolyl-(gamma-L-Glu)(n+1) + ADP + phosphate + H(+)</text>
        <dbReference type="Rhea" id="RHEA:10580"/>
        <dbReference type="Rhea" id="RHEA-COMP:14738"/>
        <dbReference type="Rhea" id="RHEA-COMP:14740"/>
        <dbReference type="ChEBI" id="CHEBI:15378"/>
        <dbReference type="ChEBI" id="CHEBI:29985"/>
        <dbReference type="ChEBI" id="CHEBI:30616"/>
        <dbReference type="ChEBI" id="CHEBI:43474"/>
        <dbReference type="ChEBI" id="CHEBI:141005"/>
        <dbReference type="ChEBI" id="CHEBI:456216"/>
        <dbReference type="EC" id="6.3.2.17"/>
    </reaction>
</comment>
<evidence type="ECO:0000256" key="2">
    <source>
        <dbReference type="ARBA" id="ARBA00004273"/>
    </source>
</evidence>
<evidence type="ECO:0000256" key="3">
    <source>
        <dbReference type="ARBA" id="ARBA00004305"/>
    </source>
</evidence>
<dbReference type="Pfam" id="PF08245">
    <property type="entry name" value="Mur_ligase_M"/>
    <property type="match status" value="1"/>
</dbReference>
<organism evidence="22 23">
    <name type="scientific">Acanthamoeba castellanii (strain ATCC 30010 / Neff)</name>
    <dbReference type="NCBI Taxonomy" id="1257118"/>
    <lineage>
        <taxon>Eukaryota</taxon>
        <taxon>Amoebozoa</taxon>
        <taxon>Discosea</taxon>
        <taxon>Longamoebia</taxon>
        <taxon>Centramoebida</taxon>
        <taxon>Acanthamoebidae</taxon>
        <taxon>Acanthamoeba</taxon>
    </lineage>
</organism>
<feature type="binding site" evidence="20">
    <location>
        <position position="172"/>
    </location>
    <ligand>
        <name>Mg(2+)</name>
        <dbReference type="ChEBI" id="CHEBI:18420"/>
        <label>1</label>
    </ligand>
</feature>
<dbReference type="UniPathway" id="UPA00850"/>
<dbReference type="InterPro" id="IPR036615">
    <property type="entry name" value="Mur_ligase_C_dom_sf"/>
</dbReference>
<dbReference type="GO" id="GO:0005524">
    <property type="term" value="F:ATP binding"/>
    <property type="evidence" value="ECO:0007669"/>
    <property type="project" value="UniProtKB-KW"/>
</dbReference>
<comment type="subcellular location">
    <subcellularLocation>
        <location evidence="4">Cytoplasm</location>
    </subcellularLocation>
    <subcellularLocation>
        <location evidence="2">Mitochondrion inner membrane</location>
    </subcellularLocation>
    <subcellularLocation>
        <location evidence="3">Mitochondrion matrix</location>
    </subcellularLocation>
</comment>
<dbReference type="RefSeq" id="XP_004337511.1">
    <property type="nucleotide sequence ID" value="XM_004337463.1"/>
</dbReference>
<keyword evidence="16" id="KW-0472">Membrane</keyword>
<evidence type="ECO:0000256" key="1">
    <source>
        <dbReference type="ARBA" id="ARBA00001946"/>
    </source>
</evidence>
<proteinExistence type="inferred from homology"/>
<dbReference type="OrthoDB" id="5212574at2759"/>